<dbReference type="PRINTS" id="PR01609">
    <property type="entry name" value="CD36FAMILY"/>
</dbReference>
<name>A0ABD2MVN9_9CUCU</name>
<dbReference type="Proteomes" id="UP001516400">
    <property type="component" value="Unassembled WGS sequence"/>
</dbReference>
<evidence type="ECO:0000256" key="2">
    <source>
        <dbReference type="ARBA" id="ARBA00004651"/>
    </source>
</evidence>
<evidence type="ECO:0000256" key="7">
    <source>
        <dbReference type="ARBA" id="ARBA00023136"/>
    </source>
</evidence>
<keyword evidence="7 13" id="KW-0472">Membrane</keyword>
<evidence type="ECO:0000256" key="11">
    <source>
        <dbReference type="ARBA" id="ARBA00040821"/>
    </source>
</evidence>
<dbReference type="Pfam" id="PF01130">
    <property type="entry name" value="CD36"/>
    <property type="match status" value="1"/>
</dbReference>
<keyword evidence="10" id="KW-0325">Glycoprotein</keyword>
<dbReference type="PANTHER" id="PTHR11923:SF110">
    <property type="entry name" value="SCAVENGER RECEPTOR CLASS B MEMBER 1"/>
    <property type="match status" value="1"/>
</dbReference>
<keyword evidence="9" id="KW-0675">Receptor</keyword>
<feature type="transmembrane region" description="Helical" evidence="13">
    <location>
        <begin position="170"/>
        <end position="190"/>
    </location>
</feature>
<comment type="similarity">
    <text evidence="3">Belongs to the CD36 family.</text>
</comment>
<proteinExistence type="inferred from homology"/>
<evidence type="ECO:0000256" key="6">
    <source>
        <dbReference type="ARBA" id="ARBA00022989"/>
    </source>
</evidence>
<sequence length="217" mass="24672">MVYKDDDTILDGDIPSYRYVLPDNIFDSPDKHPENQCFCEMDGGTCPMQGLFNTTLCAMGVPTFGSHPHFYRADPRLANAITGLNPNQSLHESFLDLHPTMGFPMKGTSRLQANIQILKTFGFSQLDKYEDQLVLPLAWFEINLEDKTLPQDMKELIATATHTVALVENLLKYGTIIIAFITLVPIVANVRHRVERYKRSDSKKSLQRKEVETEFDC</sequence>
<keyword evidence="5 13" id="KW-0812">Transmembrane</keyword>
<evidence type="ECO:0000256" key="12">
    <source>
        <dbReference type="ARBA" id="ARBA00042244"/>
    </source>
</evidence>
<dbReference type="PANTHER" id="PTHR11923">
    <property type="entry name" value="SCAVENGER RECEPTOR CLASS B TYPE-1 SR-B1"/>
    <property type="match status" value="1"/>
</dbReference>
<keyword evidence="8" id="KW-1015">Disulfide bond</keyword>
<organism evidence="14 15">
    <name type="scientific">Cryptolaemus montrouzieri</name>
    <dbReference type="NCBI Taxonomy" id="559131"/>
    <lineage>
        <taxon>Eukaryota</taxon>
        <taxon>Metazoa</taxon>
        <taxon>Ecdysozoa</taxon>
        <taxon>Arthropoda</taxon>
        <taxon>Hexapoda</taxon>
        <taxon>Insecta</taxon>
        <taxon>Pterygota</taxon>
        <taxon>Neoptera</taxon>
        <taxon>Endopterygota</taxon>
        <taxon>Coleoptera</taxon>
        <taxon>Polyphaga</taxon>
        <taxon>Cucujiformia</taxon>
        <taxon>Coccinelloidea</taxon>
        <taxon>Coccinellidae</taxon>
        <taxon>Scymninae</taxon>
        <taxon>Scymnini</taxon>
        <taxon>Cryptolaemus</taxon>
    </lineage>
</organism>
<evidence type="ECO:0000256" key="3">
    <source>
        <dbReference type="ARBA" id="ARBA00010532"/>
    </source>
</evidence>
<comment type="caution">
    <text evidence="14">The sequence shown here is derived from an EMBL/GenBank/DDBJ whole genome shotgun (WGS) entry which is preliminary data.</text>
</comment>
<keyword evidence="4" id="KW-1003">Cell membrane</keyword>
<protein>
    <recommendedName>
        <fullName evidence="11">Scavenger receptor class B member 1</fullName>
    </recommendedName>
    <alternativeName>
        <fullName evidence="12">SR-BI</fullName>
    </alternativeName>
</protein>
<dbReference type="AlphaFoldDB" id="A0ABD2MVN9"/>
<evidence type="ECO:0000256" key="8">
    <source>
        <dbReference type="ARBA" id="ARBA00023157"/>
    </source>
</evidence>
<evidence type="ECO:0000256" key="5">
    <source>
        <dbReference type="ARBA" id="ARBA00022692"/>
    </source>
</evidence>
<dbReference type="GO" id="GO:0005901">
    <property type="term" value="C:caveola"/>
    <property type="evidence" value="ECO:0007669"/>
    <property type="project" value="UniProtKB-SubCell"/>
</dbReference>
<evidence type="ECO:0000256" key="10">
    <source>
        <dbReference type="ARBA" id="ARBA00023180"/>
    </source>
</evidence>
<evidence type="ECO:0000313" key="14">
    <source>
        <dbReference type="EMBL" id="KAL3270555.1"/>
    </source>
</evidence>
<accession>A0ABD2MVN9</accession>
<evidence type="ECO:0000313" key="15">
    <source>
        <dbReference type="Proteomes" id="UP001516400"/>
    </source>
</evidence>
<gene>
    <name evidence="14" type="ORF">HHI36_021093</name>
</gene>
<keyword evidence="6 13" id="KW-1133">Transmembrane helix</keyword>
<reference evidence="14 15" key="1">
    <citation type="journal article" date="2021" name="BMC Biol.">
        <title>Horizontally acquired antibacterial genes associated with adaptive radiation of ladybird beetles.</title>
        <authorList>
            <person name="Li H.S."/>
            <person name="Tang X.F."/>
            <person name="Huang Y.H."/>
            <person name="Xu Z.Y."/>
            <person name="Chen M.L."/>
            <person name="Du X.Y."/>
            <person name="Qiu B.Y."/>
            <person name="Chen P.T."/>
            <person name="Zhang W."/>
            <person name="Slipinski A."/>
            <person name="Escalona H.E."/>
            <person name="Waterhouse R.M."/>
            <person name="Zwick A."/>
            <person name="Pang H."/>
        </authorList>
    </citation>
    <scope>NUCLEOTIDE SEQUENCE [LARGE SCALE GENOMIC DNA]</scope>
    <source>
        <strain evidence="14">SYSU2018</strain>
    </source>
</reference>
<dbReference type="InterPro" id="IPR002159">
    <property type="entry name" value="CD36_fam"/>
</dbReference>
<evidence type="ECO:0000256" key="13">
    <source>
        <dbReference type="SAM" id="Phobius"/>
    </source>
</evidence>
<evidence type="ECO:0000256" key="1">
    <source>
        <dbReference type="ARBA" id="ARBA00004189"/>
    </source>
</evidence>
<evidence type="ECO:0000256" key="9">
    <source>
        <dbReference type="ARBA" id="ARBA00023170"/>
    </source>
</evidence>
<comment type="subcellular location">
    <subcellularLocation>
        <location evidence="2">Cell membrane</location>
        <topology evidence="2">Multi-pass membrane protein</topology>
    </subcellularLocation>
    <subcellularLocation>
        <location evidence="1">Membrane</location>
        <location evidence="1">Caveola</location>
        <topology evidence="1">Multi-pass membrane protein</topology>
    </subcellularLocation>
</comment>
<dbReference type="EMBL" id="JABFTP020000042">
    <property type="protein sequence ID" value="KAL3270555.1"/>
    <property type="molecule type" value="Genomic_DNA"/>
</dbReference>
<evidence type="ECO:0000256" key="4">
    <source>
        <dbReference type="ARBA" id="ARBA00022475"/>
    </source>
</evidence>
<keyword evidence="15" id="KW-1185">Reference proteome</keyword>